<evidence type="ECO:0000256" key="7">
    <source>
        <dbReference type="ARBA" id="ARBA00022967"/>
    </source>
</evidence>
<evidence type="ECO:0000256" key="3">
    <source>
        <dbReference type="ARBA" id="ARBA00022448"/>
    </source>
</evidence>
<evidence type="ECO:0000256" key="1">
    <source>
        <dbReference type="ARBA" id="ARBA00004141"/>
    </source>
</evidence>
<dbReference type="PROSITE" id="PS51257">
    <property type="entry name" value="PROKAR_LIPOPROTEIN"/>
    <property type="match status" value="1"/>
</dbReference>
<dbReference type="GO" id="GO:0016887">
    <property type="term" value="F:ATP hydrolysis activity"/>
    <property type="evidence" value="ECO:0007669"/>
    <property type="project" value="InterPro"/>
</dbReference>
<sequence length="566" mass="59670">MRAVVWPRWLGLLILLSLVACPVIITWSLAGPDTALLGSLSERLPFAAAGTVVAPILSGLLGVGSGLLVTRRRGWADQRFRALILAGGAVCLLWLTLVSVFWFAVQGEILPLLADEPAAHAGLDTLNTLLIPSTIAVFGGAVAVAVHVRAATRIMVTEGHVQTARSRGLPTTWPILRRVIRRTLPAIVAVQLVEFLVFYGGSLTVQAALATPLPAADLPPLLPAESLPIVLGSILLGAVGFVMAGVALATSTPAPVVDTLRRTSAADSGLAALLAVPGITSPRPSPPRPSLTKPTLASTGFRAADFLDIRDLRTRTTGEGLQREPLDGVSLTLPRGQTLAVIGDDPDGTSLLCQSIAGMQHLRHTAMSGSILFDGIELVGLPERDFRHLRGQRIGFLPAPAADHFDPNARIGQHLVTLVTRRTETPRSQARSAALALMAQVGLDDAEKVFAAYPGETPTATCQRVLLAGALVGGPQLVVADDPTRGFTAGDEAEFLDLLHSLQQERGFTLIIVSPRVEIAVRCDRVAIMSHGAIVEYASVPELLTAPQHPHTQRLVARGAPESNGP</sequence>
<dbReference type="Proteomes" id="UP000298468">
    <property type="component" value="Unassembled WGS sequence"/>
</dbReference>
<keyword evidence="8 12" id="KW-1133">Transmembrane helix</keyword>
<feature type="transmembrane region" description="Helical" evidence="12">
    <location>
        <begin position="125"/>
        <end position="146"/>
    </location>
</feature>
<dbReference type="PANTHER" id="PTHR43297">
    <property type="entry name" value="OLIGOPEPTIDE TRANSPORT ATP-BINDING PROTEIN APPD"/>
    <property type="match status" value="1"/>
</dbReference>
<dbReference type="InterPro" id="IPR003439">
    <property type="entry name" value="ABC_transporter-like_ATP-bd"/>
</dbReference>
<keyword evidence="10" id="KW-0921">Nickel transport</keyword>
<feature type="domain" description="ABC transporter" evidence="13">
    <location>
        <begin position="307"/>
        <end position="556"/>
    </location>
</feature>
<dbReference type="OrthoDB" id="3677453at2"/>
<comment type="subcellular location">
    <subcellularLocation>
        <location evidence="1">Membrane</location>
        <topology evidence="1">Multi-pass membrane protein</topology>
    </subcellularLocation>
</comment>
<evidence type="ECO:0000256" key="2">
    <source>
        <dbReference type="ARBA" id="ARBA00005417"/>
    </source>
</evidence>
<proteinExistence type="inferred from homology"/>
<evidence type="ECO:0000256" key="10">
    <source>
        <dbReference type="ARBA" id="ARBA00023112"/>
    </source>
</evidence>
<dbReference type="GO" id="GO:0016020">
    <property type="term" value="C:membrane"/>
    <property type="evidence" value="ECO:0007669"/>
    <property type="project" value="UniProtKB-SubCell"/>
</dbReference>
<comment type="similarity">
    <text evidence="2">Belongs to the ABC transporter superfamily.</text>
</comment>
<feature type="transmembrane region" description="Helical" evidence="12">
    <location>
        <begin position="82"/>
        <end position="105"/>
    </location>
</feature>
<dbReference type="PANTHER" id="PTHR43297:SF13">
    <property type="entry name" value="NICKEL ABC TRANSPORTER, ATP-BINDING PROTEIN"/>
    <property type="match status" value="1"/>
</dbReference>
<evidence type="ECO:0000256" key="12">
    <source>
        <dbReference type="SAM" id="Phobius"/>
    </source>
</evidence>
<evidence type="ECO:0000256" key="4">
    <source>
        <dbReference type="ARBA" id="ARBA00022475"/>
    </source>
</evidence>
<keyword evidence="15" id="KW-1185">Reference proteome</keyword>
<evidence type="ECO:0000313" key="14">
    <source>
        <dbReference type="EMBL" id="TFD85458.1"/>
    </source>
</evidence>
<reference evidence="14 15" key="1">
    <citation type="submission" date="2019-03" db="EMBL/GenBank/DDBJ databases">
        <title>Genomics of glacier-inhabiting Cryobacterium strains.</title>
        <authorList>
            <person name="Liu Q."/>
            <person name="Xin Y.-H."/>
        </authorList>
    </citation>
    <scope>NUCLEOTIDE SEQUENCE [LARGE SCALE GENOMIC DNA]</scope>
    <source>
        <strain evidence="14 15">Sr59</strain>
    </source>
</reference>
<evidence type="ECO:0000259" key="13">
    <source>
        <dbReference type="PROSITE" id="PS50893"/>
    </source>
</evidence>
<accession>A0A4R9BJ54</accession>
<dbReference type="EMBL" id="SOHM01000036">
    <property type="protein sequence ID" value="TFD85458.1"/>
    <property type="molecule type" value="Genomic_DNA"/>
</dbReference>
<dbReference type="Gene3D" id="3.40.50.300">
    <property type="entry name" value="P-loop containing nucleotide triphosphate hydrolases"/>
    <property type="match status" value="1"/>
</dbReference>
<feature type="transmembrane region" description="Helical" evidence="12">
    <location>
        <begin position="186"/>
        <end position="209"/>
    </location>
</feature>
<dbReference type="RefSeq" id="WP_134642242.1">
    <property type="nucleotide sequence ID" value="NZ_SOHM01000036.1"/>
</dbReference>
<evidence type="ECO:0000313" key="15">
    <source>
        <dbReference type="Proteomes" id="UP000298468"/>
    </source>
</evidence>
<dbReference type="AlphaFoldDB" id="A0A4R9BJ54"/>
<name>A0A4R9BJ54_9MICO</name>
<feature type="transmembrane region" description="Helical" evidence="12">
    <location>
        <begin position="46"/>
        <end position="70"/>
    </location>
</feature>
<feature type="transmembrane region" description="Helical" evidence="12">
    <location>
        <begin position="229"/>
        <end position="252"/>
    </location>
</feature>
<keyword evidence="9" id="KW-0406">Ion transport</keyword>
<dbReference type="PROSITE" id="PS50893">
    <property type="entry name" value="ABC_TRANSPORTER_2"/>
    <property type="match status" value="1"/>
</dbReference>
<dbReference type="Pfam" id="PF00528">
    <property type="entry name" value="BPD_transp_1"/>
    <property type="match status" value="1"/>
</dbReference>
<evidence type="ECO:0000256" key="9">
    <source>
        <dbReference type="ARBA" id="ARBA00023065"/>
    </source>
</evidence>
<dbReference type="GO" id="GO:0005524">
    <property type="term" value="F:ATP binding"/>
    <property type="evidence" value="ECO:0007669"/>
    <property type="project" value="UniProtKB-KW"/>
</dbReference>
<keyword evidence="6 12" id="KW-0812">Transmembrane</keyword>
<dbReference type="InterPro" id="IPR000515">
    <property type="entry name" value="MetI-like"/>
</dbReference>
<dbReference type="InterPro" id="IPR027417">
    <property type="entry name" value="P-loop_NTPase"/>
</dbReference>
<evidence type="ECO:0000256" key="6">
    <source>
        <dbReference type="ARBA" id="ARBA00022692"/>
    </source>
</evidence>
<dbReference type="InterPro" id="IPR050388">
    <property type="entry name" value="ABC_Ni/Peptide_Import"/>
</dbReference>
<keyword evidence="3" id="KW-0813">Transport</keyword>
<evidence type="ECO:0000256" key="5">
    <source>
        <dbReference type="ARBA" id="ARBA00022596"/>
    </source>
</evidence>
<evidence type="ECO:0000256" key="11">
    <source>
        <dbReference type="ARBA" id="ARBA00023136"/>
    </source>
</evidence>
<dbReference type="GO" id="GO:0015675">
    <property type="term" value="P:nickel cation transport"/>
    <property type="evidence" value="ECO:0007669"/>
    <property type="project" value="UniProtKB-KW"/>
</dbReference>
<organism evidence="14 15">
    <name type="scientific">Cryobacterium lactosi</name>
    <dbReference type="NCBI Taxonomy" id="1259202"/>
    <lineage>
        <taxon>Bacteria</taxon>
        <taxon>Bacillati</taxon>
        <taxon>Actinomycetota</taxon>
        <taxon>Actinomycetes</taxon>
        <taxon>Micrococcales</taxon>
        <taxon>Microbacteriaceae</taxon>
        <taxon>Cryobacterium</taxon>
    </lineage>
</organism>
<keyword evidence="14" id="KW-0547">Nucleotide-binding</keyword>
<keyword evidence="7" id="KW-1278">Translocase</keyword>
<keyword evidence="11 12" id="KW-0472">Membrane</keyword>
<protein>
    <submittedName>
        <fullName evidence="14">ATP-binding cassette domain-containing protein</fullName>
    </submittedName>
</protein>
<keyword evidence="5" id="KW-0533">Nickel</keyword>
<dbReference type="GO" id="GO:0055085">
    <property type="term" value="P:transmembrane transport"/>
    <property type="evidence" value="ECO:0007669"/>
    <property type="project" value="InterPro"/>
</dbReference>
<comment type="caution">
    <text evidence="14">The sequence shown here is derived from an EMBL/GenBank/DDBJ whole genome shotgun (WGS) entry which is preliminary data.</text>
</comment>
<keyword evidence="4" id="KW-1003">Cell membrane</keyword>
<dbReference type="Pfam" id="PF00005">
    <property type="entry name" value="ABC_tran"/>
    <property type="match status" value="1"/>
</dbReference>
<dbReference type="SUPFAM" id="SSF52540">
    <property type="entry name" value="P-loop containing nucleoside triphosphate hydrolases"/>
    <property type="match status" value="1"/>
</dbReference>
<gene>
    <name evidence="14" type="ORF">E3T61_18070</name>
</gene>
<keyword evidence="14" id="KW-0067">ATP-binding</keyword>
<evidence type="ECO:0000256" key="8">
    <source>
        <dbReference type="ARBA" id="ARBA00022989"/>
    </source>
</evidence>